<protein>
    <submittedName>
        <fullName evidence="2">F-box domain, FBD domain, Leucine-rich repeat domain, L domain-like protein</fullName>
    </submittedName>
</protein>
<accession>A0A2U1KZI3</accession>
<dbReference type="EMBL" id="PKPP01012586">
    <property type="protein sequence ID" value="PWA42153.1"/>
    <property type="molecule type" value="Genomic_DNA"/>
</dbReference>
<evidence type="ECO:0000259" key="1">
    <source>
        <dbReference type="SMART" id="SM00579"/>
    </source>
</evidence>
<dbReference type="InterPro" id="IPR006566">
    <property type="entry name" value="FBD"/>
</dbReference>
<dbReference type="SMART" id="SM00579">
    <property type="entry name" value="FBD"/>
    <property type="match status" value="1"/>
</dbReference>
<organism evidence="2 3">
    <name type="scientific">Artemisia annua</name>
    <name type="common">Sweet wormwood</name>
    <dbReference type="NCBI Taxonomy" id="35608"/>
    <lineage>
        <taxon>Eukaryota</taxon>
        <taxon>Viridiplantae</taxon>
        <taxon>Streptophyta</taxon>
        <taxon>Embryophyta</taxon>
        <taxon>Tracheophyta</taxon>
        <taxon>Spermatophyta</taxon>
        <taxon>Magnoliopsida</taxon>
        <taxon>eudicotyledons</taxon>
        <taxon>Gunneridae</taxon>
        <taxon>Pentapetalae</taxon>
        <taxon>asterids</taxon>
        <taxon>campanulids</taxon>
        <taxon>Asterales</taxon>
        <taxon>Asteraceae</taxon>
        <taxon>Asteroideae</taxon>
        <taxon>Anthemideae</taxon>
        <taxon>Artemisiinae</taxon>
        <taxon>Artemisia</taxon>
    </lineage>
</organism>
<evidence type="ECO:0000313" key="2">
    <source>
        <dbReference type="EMBL" id="PWA42153.1"/>
    </source>
</evidence>
<sequence>MDVLICIVKCSPNLEFLHLIITEVVFLISNDFTTNDFVTFVSSEHLETFVEKLDEVETRTILTRHLKKLEFFNFVGEKETLAIARFLLEHGTALEELVFSWNDKDNYSKHSEEAMNEVSKFYKASSSVKVITLLENQ</sequence>
<dbReference type="OrthoDB" id="594804at2759"/>
<dbReference type="AlphaFoldDB" id="A0A2U1KZI3"/>
<gene>
    <name evidence="2" type="ORF">CTI12_AA547040</name>
</gene>
<keyword evidence="3" id="KW-1185">Reference proteome</keyword>
<evidence type="ECO:0000313" key="3">
    <source>
        <dbReference type="Proteomes" id="UP000245207"/>
    </source>
</evidence>
<name>A0A2U1KZI3_ARTAN</name>
<dbReference type="Proteomes" id="UP000245207">
    <property type="component" value="Unassembled WGS sequence"/>
</dbReference>
<comment type="caution">
    <text evidence="2">The sequence shown here is derived from an EMBL/GenBank/DDBJ whole genome shotgun (WGS) entry which is preliminary data.</text>
</comment>
<proteinExistence type="predicted"/>
<dbReference type="STRING" id="35608.A0A2U1KZI3"/>
<reference evidence="2 3" key="1">
    <citation type="journal article" date="2018" name="Mol. Plant">
        <title>The genome of Artemisia annua provides insight into the evolution of Asteraceae family and artemisinin biosynthesis.</title>
        <authorList>
            <person name="Shen Q."/>
            <person name="Zhang L."/>
            <person name="Liao Z."/>
            <person name="Wang S."/>
            <person name="Yan T."/>
            <person name="Shi P."/>
            <person name="Liu M."/>
            <person name="Fu X."/>
            <person name="Pan Q."/>
            <person name="Wang Y."/>
            <person name="Lv Z."/>
            <person name="Lu X."/>
            <person name="Zhang F."/>
            <person name="Jiang W."/>
            <person name="Ma Y."/>
            <person name="Chen M."/>
            <person name="Hao X."/>
            <person name="Li L."/>
            <person name="Tang Y."/>
            <person name="Lv G."/>
            <person name="Zhou Y."/>
            <person name="Sun X."/>
            <person name="Brodelius P.E."/>
            <person name="Rose J.K.C."/>
            <person name="Tang K."/>
        </authorList>
    </citation>
    <scope>NUCLEOTIDE SEQUENCE [LARGE SCALE GENOMIC DNA]</scope>
    <source>
        <strain evidence="3">cv. Huhao1</strain>
        <tissue evidence="2">Leaf</tissue>
    </source>
</reference>
<dbReference type="Pfam" id="PF08387">
    <property type="entry name" value="FBD"/>
    <property type="match status" value="1"/>
</dbReference>
<feature type="domain" description="FBD" evidence="1">
    <location>
        <begin position="60"/>
        <end position="133"/>
    </location>
</feature>